<comment type="caution">
    <text evidence="2">The sequence shown here is derived from an EMBL/GenBank/DDBJ whole genome shotgun (WGS) entry which is preliminary data.</text>
</comment>
<name>A0A9Q1JMF0_9CARY</name>
<reference evidence="2" key="1">
    <citation type="submission" date="2022-04" db="EMBL/GenBank/DDBJ databases">
        <title>Carnegiea gigantea Genome sequencing and assembly v2.</title>
        <authorList>
            <person name="Copetti D."/>
            <person name="Sanderson M.J."/>
            <person name="Burquez A."/>
            <person name="Wojciechowski M.F."/>
        </authorList>
    </citation>
    <scope>NUCLEOTIDE SEQUENCE</scope>
    <source>
        <strain evidence="2">SGP5-SGP5p</strain>
        <tissue evidence="2">Aerial part</tissue>
    </source>
</reference>
<proteinExistence type="predicted"/>
<dbReference type="Gene3D" id="2.40.70.10">
    <property type="entry name" value="Acid Proteases"/>
    <property type="match status" value="1"/>
</dbReference>
<evidence type="ECO:0000256" key="1">
    <source>
        <dbReference type="SAM" id="MobiDB-lite"/>
    </source>
</evidence>
<evidence type="ECO:0000313" key="3">
    <source>
        <dbReference type="Proteomes" id="UP001153076"/>
    </source>
</evidence>
<dbReference type="OrthoDB" id="1746852at2759"/>
<dbReference type="AlphaFoldDB" id="A0A9Q1JMF0"/>
<dbReference type="Proteomes" id="UP001153076">
    <property type="component" value="Unassembled WGS sequence"/>
</dbReference>
<dbReference type="PANTHER" id="PTHR33240">
    <property type="entry name" value="OS08G0508500 PROTEIN"/>
    <property type="match status" value="1"/>
</dbReference>
<gene>
    <name evidence="2" type="ORF">Cgig2_031987</name>
</gene>
<protein>
    <submittedName>
        <fullName evidence="2">Uncharacterized protein</fullName>
    </submittedName>
</protein>
<sequence length="182" mass="20652">MMFGGKDAPRFASPYNGPLVVEMKIGSAIVRQILIFTGSSVDIITWDYLKKLAHLGHDIVPMTNPILGFGGQKVRPLGMIRLPVRFGDKARFKSLEDDFLVVNVPTAYNLIIGRLTLHRQHHNPLQPHSRQEIKASMNEKGWGTTRQALRHPRDLSPRTLRPQLPKDWWPRPQQLHSQTNGG</sequence>
<keyword evidence="3" id="KW-1185">Reference proteome</keyword>
<accession>A0A9Q1JMF0</accession>
<dbReference type="CDD" id="cd00303">
    <property type="entry name" value="retropepsin_like"/>
    <property type="match status" value="1"/>
</dbReference>
<feature type="region of interest" description="Disordered" evidence="1">
    <location>
        <begin position="142"/>
        <end position="182"/>
    </location>
</feature>
<dbReference type="InterPro" id="IPR021109">
    <property type="entry name" value="Peptidase_aspartic_dom_sf"/>
</dbReference>
<dbReference type="PANTHER" id="PTHR33240:SF17">
    <property type="entry name" value="EUKARYOTIC PEPTIDE CHAIN RELEASE FACTOR GTP-BINDING SUBUNIT-LIKE"/>
    <property type="match status" value="1"/>
</dbReference>
<organism evidence="2 3">
    <name type="scientific">Carnegiea gigantea</name>
    <dbReference type="NCBI Taxonomy" id="171969"/>
    <lineage>
        <taxon>Eukaryota</taxon>
        <taxon>Viridiplantae</taxon>
        <taxon>Streptophyta</taxon>
        <taxon>Embryophyta</taxon>
        <taxon>Tracheophyta</taxon>
        <taxon>Spermatophyta</taxon>
        <taxon>Magnoliopsida</taxon>
        <taxon>eudicotyledons</taxon>
        <taxon>Gunneridae</taxon>
        <taxon>Pentapetalae</taxon>
        <taxon>Caryophyllales</taxon>
        <taxon>Cactineae</taxon>
        <taxon>Cactaceae</taxon>
        <taxon>Cactoideae</taxon>
        <taxon>Echinocereeae</taxon>
        <taxon>Carnegiea</taxon>
    </lineage>
</organism>
<evidence type="ECO:0000313" key="2">
    <source>
        <dbReference type="EMBL" id="KAJ8426246.1"/>
    </source>
</evidence>
<dbReference type="EMBL" id="JAKOGI010001325">
    <property type="protein sequence ID" value="KAJ8426246.1"/>
    <property type="molecule type" value="Genomic_DNA"/>
</dbReference>